<sequence length="120" mass="14633">MSTKVHKVTDPKYTMDSVGLELFDDLCPIELKFDVPIMNFVLMYALCLIEEWVFMVILWKIQALFLTLILNKNHFEVEVLMPESGSLRQQRWWRWSSWEKKEREKERKGKERKKMEKKQH</sequence>
<reference evidence="3 4" key="1">
    <citation type="journal article" date="2019" name="Genome Biol. Evol.">
        <title>Insights into the evolution of the New World diploid cottons (Gossypium, subgenus Houzingenia) based on genome sequencing.</title>
        <authorList>
            <person name="Grover C.E."/>
            <person name="Arick M.A. 2nd"/>
            <person name="Thrash A."/>
            <person name="Conover J.L."/>
            <person name="Sanders W.S."/>
            <person name="Peterson D.G."/>
            <person name="Frelichowski J.E."/>
            <person name="Scheffler J.A."/>
            <person name="Scheffler B.E."/>
            <person name="Wendel J.F."/>
        </authorList>
    </citation>
    <scope>NUCLEOTIDE SEQUENCE [LARGE SCALE GENOMIC DNA]</scope>
    <source>
        <strain evidence="3">6</strain>
        <tissue evidence="3">Leaf</tissue>
    </source>
</reference>
<proteinExistence type="predicted"/>
<gene>
    <name evidence="3" type="ORF">Goarm_006505</name>
</gene>
<feature type="compositionally biased region" description="Basic and acidic residues" evidence="1">
    <location>
        <begin position="99"/>
        <end position="109"/>
    </location>
</feature>
<keyword evidence="2" id="KW-0812">Transmembrane</keyword>
<dbReference type="AlphaFoldDB" id="A0A7J9JKM9"/>
<evidence type="ECO:0000313" key="3">
    <source>
        <dbReference type="EMBL" id="MBA0834125.1"/>
    </source>
</evidence>
<keyword evidence="4" id="KW-1185">Reference proteome</keyword>
<accession>A0A7J9JKM9</accession>
<name>A0A7J9JKM9_9ROSI</name>
<evidence type="ECO:0000256" key="2">
    <source>
        <dbReference type="SAM" id="Phobius"/>
    </source>
</evidence>
<keyword evidence="2" id="KW-0472">Membrane</keyword>
<keyword evidence="2" id="KW-1133">Transmembrane helix</keyword>
<organism evidence="3 4">
    <name type="scientific">Gossypium armourianum</name>
    <dbReference type="NCBI Taxonomy" id="34283"/>
    <lineage>
        <taxon>Eukaryota</taxon>
        <taxon>Viridiplantae</taxon>
        <taxon>Streptophyta</taxon>
        <taxon>Embryophyta</taxon>
        <taxon>Tracheophyta</taxon>
        <taxon>Spermatophyta</taxon>
        <taxon>Magnoliopsida</taxon>
        <taxon>eudicotyledons</taxon>
        <taxon>Gunneridae</taxon>
        <taxon>Pentapetalae</taxon>
        <taxon>rosids</taxon>
        <taxon>malvids</taxon>
        <taxon>Malvales</taxon>
        <taxon>Malvaceae</taxon>
        <taxon>Malvoideae</taxon>
        <taxon>Gossypium</taxon>
    </lineage>
</organism>
<evidence type="ECO:0000313" key="4">
    <source>
        <dbReference type="Proteomes" id="UP000593575"/>
    </source>
</evidence>
<feature type="region of interest" description="Disordered" evidence="1">
    <location>
        <begin position="99"/>
        <end position="120"/>
    </location>
</feature>
<comment type="caution">
    <text evidence="3">The sequence shown here is derived from an EMBL/GenBank/DDBJ whole genome shotgun (WGS) entry which is preliminary data.</text>
</comment>
<evidence type="ECO:0000256" key="1">
    <source>
        <dbReference type="SAM" id="MobiDB-lite"/>
    </source>
</evidence>
<feature type="compositionally biased region" description="Basic residues" evidence="1">
    <location>
        <begin position="110"/>
        <end position="120"/>
    </location>
</feature>
<dbReference type="EMBL" id="JABFAE010000008">
    <property type="protein sequence ID" value="MBA0834125.1"/>
    <property type="molecule type" value="Genomic_DNA"/>
</dbReference>
<dbReference type="Proteomes" id="UP000593575">
    <property type="component" value="Unassembled WGS sequence"/>
</dbReference>
<feature type="non-terminal residue" evidence="3">
    <location>
        <position position="120"/>
    </location>
</feature>
<feature type="transmembrane region" description="Helical" evidence="2">
    <location>
        <begin position="41"/>
        <end position="59"/>
    </location>
</feature>
<protein>
    <submittedName>
        <fullName evidence="3">Uncharacterized protein</fullName>
    </submittedName>
</protein>